<gene>
    <name evidence="1" type="ORF">HD594_000518</name>
</gene>
<organism evidence="1 2">
    <name type="scientific">Microbacterium thalassium</name>
    <dbReference type="NCBI Taxonomy" id="362649"/>
    <lineage>
        <taxon>Bacteria</taxon>
        <taxon>Bacillati</taxon>
        <taxon>Actinomycetota</taxon>
        <taxon>Actinomycetes</taxon>
        <taxon>Micrococcales</taxon>
        <taxon>Microbacteriaceae</taxon>
        <taxon>Microbacterium</taxon>
    </lineage>
</organism>
<dbReference type="EMBL" id="JACHML010000001">
    <property type="protein sequence ID" value="MBB6390205.1"/>
    <property type="molecule type" value="Genomic_DNA"/>
</dbReference>
<keyword evidence="2" id="KW-1185">Reference proteome</keyword>
<reference evidence="1 2" key="1">
    <citation type="submission" date="2020-08" db="EMBL/GenBank/DDBJ databases">
        <title>Sequencing the genomes of 1000 actinobacteria strains.</title>
        <authorList>
            <person name="Klenk H.-P."/>
        </authorList>
    </citation>
    <scope>NUCLEOTIDE SEQUENCE [LARGE SCALE GENOMIC DNA]</scope>
    <source>
        <strain evidence="1 2">DSM 12511</strain>
    </source>
</reference>
<protein>
    <submittedName>
        <fullName evidence="1">Uncharacterized protein</fullName>
    </submittedName>
</protein>
<evidence type="ECO:0000313" key="1">
    <source>
        <dbReference type="EMBL" id="MBB6390205.1"/>
    </source>
</evidence>
<accession>A0A7X0FNB6</accession>
<sequence length="142" mass="14435">MASIAVVVVAAGLLAAVLILRPWGAAPATAPIPTTSASPTAVGVDEHTLADLSQRLTSSDPATLAEAIGLDPADVPDDVQTVFPTLQIAFEFRGATQSGAAWIVPATVTQDDGSVTTWLVTVADSPEGLIFIDSAPTQEGTQ</sequence>
<name>A0A7X0FNB6_9MICO</name>
<dbReference type="RefSeq" id="WP_184749462.1">
    <property type="nucleotide sequence ID" value="NZ_BAAAJR010000003.1"/>
</dbReference>
<evidence type="ECO:0000313" key="2">
    <source>
        <dbReference type="Proteomes" id="UP000537775"/>
    </source>
</evidence>
<dbReference type="AlphaFoldDB" id="A0A7X0FNB6"/>
<dbReference type="Proteomes" id="UP000537775">
    <property type="component" value="Unassembled WGS sequence"/>
</dbReference>
<comment type="caution">
    <text evidence="1">The sequence shown here is derived from an EMBL/GenBank/DDBJ whole genome shotgun (WGS) entry which is preliminary data.</text>
</comment>
<proteinExistence type="predicted"/>